<feature type="region of interest" description="Disordered" evidence="1">
    <location>
        <begin position="176"/>
        <end position="224"/>
    </location>
</feature>
<feature type="transmembrane region" description="Helical" evidence="2">
    <location>
        <begin position="20"/>
        <end position="43"/>
    </location>
</feature>
<evidence type="ECO:0000313" key="4">
    <source>
        <dbReference type="Proteomes" id="UP000219440"/>
    </source>
</evidence>
<dbReference type="AlphaFoldDB" id="A0A2C8ZWX7"/>
<organism evidence="3 4">
    <name type="scientific">Salinibacterium xinjiangense</name>
    <dbReference type="NCBI Taxonomy" id="386302"/>
    <lineage>
        <taxon>Bacteria</taxon>
        <taxon>Bacillati</taxon>
        <taxon>Actinomycetota</taxon>
        <taxon>Actinomycetes</taxon>
        <taxon>Micrococcales</taxon>
        <taxon>Microbacteriaceae</taxon>
        <taxon>Salinibacterium</taxon>
    </lineage>
</organism>
<dbReference type="RefSeq" id="WP_097061306.1">
    <property type="nucleotide sequence ID" value="NZ_BMLC01000003.1"/>
</dbReference>
<evidence type="ECO:0000256" key="2">
    <source>
        <dbReference type="SAM" id="Phobius"/>
    </source>
</evidence>
<evidence type="ECO:0000256" key="1">
    <source>
        <dbReference type="SAM" id="MobiDB-lite"/>
    </source>
</evidence>
<protein>
    <submittedName>
        <fullName evidence="3">Uncharacterized protein</fullName>
    </submittedName>
</protein>
<sequence>MLQQWWNDIVRWFNSDGGQTVITSAIIPFIAIVVGGVVAGLIARGAIKRLIAQQDREHKAAAVATLIAAGRRAATWSTLSAPEKDHVEHQSSEAEVRVRLLPVLGATLAADWAAHQLATMKKNSTNYSFQAEQDLADFQDGLLNWQSKPGRAKKLFAQDLAAWKYETPVTPTADEQLATKQREWSASQPAASGSSSGSTSGSTPGSTSNSTSAATAVLPQAAGK</sequence>
<keyword evidence="4" id="KW-1185">Reference proteome</keyword>
<dbReference type="OrthoDB" id="5125431at2"/>
<keyword evidence="2" id="KW-1133">Transmembrane helix</keyword>
<feature type="compositionally biased region" description="Low complexity" evidence="1">
    <location>
        <begin position="185"/>
        <end position="216"/>
    </location>
</feature>
<keyword evidence="2" id="KW-0472">Membrane</keyword>
<keyword evidence="2" id="KW-0812">Transmembrane</keyword>
<name>A0A2C8ZWX7_9MICO</name>
<accession>A0A2C8ZWX7</accession>
<dbReference type="EMBL" id="OCST01000004">
    <property type="protein sequence ID" value="SOE70530.1"/>
    <property type="molecule type" value="Genomic_DNA"/>
</dbReference>
<gene>
    <name evidence="3" type="ORF">SAMN06296378_2252</name>
</gene>
<proteinExistence type="predicted"/>
<evidence type="ECO:0000313" key="3">
    <source>
        <dbReference type="EMBL" id="SOE70530.1"/>
    </source>
</evidence>
<reference evidence="3 4" key="1">
    <citation type="submission" date="2017-09" db="EMBL/GenBank/DDBJ databases">
        <authorList>
            <person name="Ehlers B."/>
            <person name="Leendertz F.H."/>
        </authorList>
    </citation>
    <scope>NUCLEOTIDE SEQUENCE [LARGE SCALE GENOMIC DNA]</scope>
    <source>
        <strain evidence="3 4">CGMCC 1.05381</strain>
    </source>
</reference>
<dbReference type="Proteomes" id="UP000219440">
    <property type="component" value="Unassembled WGS sequence"/>
</dbReference>